<gene>
    <name evidence="1" type="ORF">DSM106972_000890</name>
</gene>
<comment type="caution">
    <text evidence="1">The sequence shown here is derived from an EMBL/GenBank/DDBJ whole genome shotgun (WGS) entry which is preliminary data.</text>
</comment>
<sequence>MAIPFTYQEMKKAWRENLSASDNNQRTNAHRLLLFYAVECGLKAVLMKRRKITRSDLCAEIAAYQHDINKLLICLSAKTDLRLPEQISMKPIKTQNGYDERKFTPGDVNQMWRYGGSCSLADVTDHDIENKLLEIVEWIEREL</sequence>
<protein>
    <recommendedName>
        <fullName evidence="3">HEPN domain-containing protein</fullName>
    </recommendedName>
</protein>
<dbReference type="Proteomes" id="UP000271624">
    <property type="component" value="Unassembled WGS sequence"/>
</dbReference>
<evidence type="ECO:0000313" key="1">
    <source>
        <dbReference type="EMBL" id="RUT09595.1"/>
    </source>
</evidence>
<reference evidence="1" key="1">
    <citation type="submission" date="2018-12" db="EMBL/GenBank/DDBJ databases">
        <authorList>
            <person name="Will S."/>
            <person name="Neumann-Schaal M."/>
            <person name="Henke P."/>
        </authorList>
    </citation>
    <scope>NUCLEOTIDE SEQUENCE</scope>
    <source>
        <strain evidence="1">PCC 7102</strain>
    </source>
</reference>
<organism evidence="1 2">
    <name type="scientific">Dulcicalothrix desertica PCC 7102</name>
    <dbReference type="NCBI Taxonomy" id="232991"/>
    <lineage>
        <taxon>Bacteria</taxon>
        <taxon>Bacillati</taxon>
        <taxon>Cyanobacteriota</taxon>
        <taxon>Cyanophyceae</taxon>
        <taxon>Nostocales</taxon>
        <taxon>Calotrichaceae</taxon>
        <taxon>Dulcicalothrix</taxon>
    </lineage>
</organism>
<reference evidence="1" key="2">
    <citation type="journal article" date="2019" name="Genome Biol. Evol.">
        <title>Day and night: Metabolic profiles and evolutionary relationships of six axenic non-marine cyanobacteria.</title>
        <authorList>
            <person name="Will S.E."/>
            <person name="Henke P."/>
            <person name="Boedeker C."/>
            <person name="Huang S."/>
            <person name="Brinkmann H."/>
            <person name="Rohde M."/>
            <person name="Jarek M."/>
            <person name="Friedl T."/>
            <person name="Seufert S."/>
            <person name="Schumacher M."/>
            <person name="Overmann J."/>
            <person name="Neumann-Schaal M."/>
            <person name="Petersen J."/>
        </authorList>
    </citation>
    <scope>NUCLEOTIDE SEQUENCE [LARGE SCALE GENOMIC DNA]</scope>
    <source>
        <strain evidence="1">PCC 7102</strain>
    </source>
</reference>
<evidence type="ECO:0000313" key="2">
    <source>
        <dbReference type="Proteomes" id="UP000271624"/>
    </source>
</evidence>
<dbReference type="EMBL" id="RSCL01000001">
    <property type="protein sequence ID" value="RUT09595.1"/>
    <property type="molecule type" value="Genomic_DNA"/>
</dbReference>
<proteinExistence type="predicted"/>
<dbReference type="AlphaFoldDB" id="A0A433VU94"/>
<keyword evidence="2" id="KW-1185">Reference proteome</keyword>
<dbReference type="RefSeq" id="WP_186538557.1">
    <property type="nucleotide sequence ID" value="NZ_RSCL01000001.1"/>
</dbReference>
<evidence type="ECO:0008006" key="3">
    <source>
        <dbReference type="Google" id="ProtNLM"/>
    </source>
</evidence>
<accession>A0A433VU94</accession>
<name>A0A433VU94_9CYAN</name>